<keyword evidence="1" id="KW-0812">Transmembrane</keyword>
<name>A0A518H098_9BACT</name>
<keyword evidence="1" id="KW-1133">Transmembrane helix</keyword>
<dbReference type="AlphaFoldDB" id="A0A518H098"/>
<evidence type="ECO:0000313" key="2">
    <source>
        <dbReference type="EMBL" id="QDV34263.1"/>
    </source>
</evidence>
<dbReference type="EMBL" id="CP036426">
    <property type="protein sequence ID" value="QDV34263.1"/>
    <property type="molecule type" value="Genomic_DNA"/>
</dbReference>
<evidence type="ECO:0000313" key="3">
    <source>
        <dbReference type="Proteomes" id="UP000317835"/>
    </source>
</evidence>
<reference evidence="2 3" key="1">
    <citation type="submission" date="2019-02" db="EMBL/GenBank/DDBJ databases">
        <title>Deep-cultivation of Planctomycetes and their phenomic and genomic characterization uncovers novel biology.</title>
        <authorList>
            <person name="Wiegand S."/>
            <person name="Jogler M."/>
            <person name="Boedeker C."/>
            <person name="Pinto D."/>
            <person name="Vollmers J."/>
            <person name="Rivas-Marin E."/>
            <person name="Kohn T."/>
            <person name="Peeters S.H."/>
            <person name="Heuer A."/>
            <person name="Rast P."/>
            <person name="Oberbeckmann S."/>
            <person name="Bunk B."/>
            <person name="Jeske O."/>
            <person name="Meyerdierks A."/>
            <person name="Storesund J.E."/>
            <person name="Kallscheuer N."/>
            <person name="Luecker S."/>
            <person name="Lage O.M."/>
            <person name="Pohl T."/>
            <person name="Merkel B.J."/>
            <person name="Hornburger P."/>
            <person name="Mueller R.-W."/>
            <person name="Bruemmer F."/>
            <person name="Labrenz M."/>
            <person name="Spormann A.M."/>
            <person name="Op den Camp H."/>
            <person name="Overmann J."/>
            <person name="Amann R."/>
            <person name="Jetten M.S.M."/>
            <person name="Mascher T."/>
            <person name="Medema M.H."/>
            <person name="Devos D.P."/>
            <person name="Kaster A.-K."/>
            <person name="Ovreas L."/>
            <person name="Rohde M."/>
            <person name="Galperin M.Y."/>
            <person name="Jogler C."/>
        </authorList>
    </citation>
    <scope>NUCLEOTIDE SEQUENCE [LARGE SCALE GENOMIC DNA]</scope>
    <source>
        <strain evidence="2 3">ElP</strain>
    </source>
</reference>
<keyword evidence="1" id="KW-0472">Membrane</keyword>
<evidence type="ECO:0000256" key="1">
    <source>
        <dbReference type="SAM" id="Phobius"/>
    </source>
</evidence>
<feature type="transmembrane region" description="Helical" evidence="1">
    <location>
        <begin position="30"/>
        <end position="51"/>
    </location>
</feature>
<proteinExistence type="predicted"/>
<protein>
    <submittedName>
        <fullName evidence="2">Uncharacterized protein</fullName>
    </submittedName>
</protein>
<gene>
    <name evidence="2" type="ORF">ElP_21480</name>
</gene>
<keyword evidence="3" id="KW-1185">Reference proteome</keyword>
<accession>A0A518H098</accession>
<organism evidence="2 3">
    <name type="scientific">Tautonia plasticadhaerens</name>
    <dbReference type="NCBI Taxonomy" id="2527974"/>
    <lineage>
        <taxon>Bacteria</taxon>
        <taxon>Pseudomonadati</taxon>
        <taxon>Planctomycetota</taxon>
        <taxon>Planctomycetia</taxon>
        <taxon>Isosphaerales</taxon>
        <taxon>Isosphaeraceae</taxon>
        <taxon>Tautonia</taxon>
    </lineage>
</organism>
<dbReference type="Proteomes" id="UP000317835">
    <property type="component" value="Chromosome"/>
</dbReference>
<dbReference type="RefSeq" id="WP_145269039.1">
    <property type="nucleotide sequence ID" value="NZ_CP036426.1"/>
</dbReference>
<dbReference type="KEGG" id="tpla:ElP_21480"/>
<sequence length="61" mass="6185">MSRPFTVALLGLVFAAAVLAYGEFARAKGAVPLAFLAGGTMMVGGLAVGLMRSLAGKRSRS</sequence>